<feature type="compositionally biased region" description="Polar residues" evidence="2">
    <location>
        <begin position="498"/>
        <end position="511"/>
    </location>
</feature>
<dbReference type="SUPFAM" id="SSF48371">
    <property type="entry name" value="ARM repeat"/>
    <property type="match status" value="1"/>
</dbReference>
<dbReference type="SMART" id="SM01297">
    <property type="entry name" value="KAP"/>
    <property type="match status" value="1"/>
</dbReference>
<dbReference type="PANTHER" id="PTHR15605">
    <property type="entry name" value="KINESIN-ASSOCIATED PROTEINS"/>
    <property type="match status" value="1"/>
</dbReference>
<name>A0A3B0JC21_DROGU</name>
<dbReference type="GO" id="GO:0035869">
    <property type="term" value="C:ciliary transition zone"/>
    <property type="evidence" value="ECO:0007669"/>
    <property type="project" value="TreeGrafter"/>
</dbReference>
<sequence>MADGRTAAAHKQEEGKGEPATGRRYAILDCDGGSDDAWALLLLLHAERNQLVELLAVTTIGCGNTTREHAARNMRRILNACDRQDVPIYLGAVEPLISCSEDDKKYFHGRDGFGDCLAVCDSEESLESIVQPEHAVTAIYELCRKRPKQITVFAVGPLTNLALGYTMYGEEFGQQLRDLYIMGGNYQGVGNSSRSAEFNFHSDPEAAHAVLLKTHCPITILPWEPCLPERFNIHINWRLEEFAARAASVQHSAITLLNRVESAQWLPMIEQYGIDTWNPCDAIVVAVWLFEDRLVRKQSTWHATVDLRGTHTRGQMVLDHLREREKYPENVRIIELVDSEFFKRIVERWKGGSIEPHPTDKALIVNYQLEATVFGEPNNPMIEEKKHCQKIIRLRSLNTKTDPAALAREVVDKCDLIHKSQLNDVEQIIFYLKNRKDNASNDIPDNNTHSRRSAALHNSHTRSSARSHSSVAAMSSSGTGTGTTTGTGTGAGNVGSSIPNGSGNSLATSTPTADVSINNIDEYVELLYEELGERIRGSAMILQMARNPDNLEELEKNEACLSALSRVLREDWRKSLDLSTNIIYIFFCFSTYTKFHPLIVQYKIGSLCMDVIDYELRRYETMRNELDVRKQPNGSSTPHSAKASKEKLNRSTDDFLDIMNEEKPKEMEPPRRRIPELKQRPKSGNWSSFHGSMSSSLIKSQILNSSYHEALCAGGGSGGAVDPPSSVPAELKAQSNESLDRNDPKVKKEEIDRLNKQLKIFAKKQEQLLRVAFYLLLNMAENVKLEEKMRRKHIVKMLVKALDRQNIDLLMLVSTFLKKLSIVGDNKDEMCSLNIVSKLPRLFQSTHTDLVQVTLKLVFNLSFDGGLRRKMIAAGYLPMLVMFINDEKHHGIAVKILYHMSLDDKVKGMFTQTECVQMATDAMILNLNVKVDLDLIALCINLSLNRRNAQIMVDGQRLHSLMDRAFKYQDALLMKLLRNLSQHESLQLQFIDYVGDLARILTICDDEAFIVECLGILGNLSLTDLDYSQILQNFQLIPWIRQLLVPCSRLDDLVLDTIVYLGTCACDELCALLFCRAKVVISLIELLKAKQEDDEIVLQIIYVFQQILRHESTREYMIKETESPAYLIDLMHDKNEEIRKVCDYCLDIIAISDTEWAKRIKLEKFRNHNSQWLCMVESQQDQDNEQDYADQEDECDNDLDTYLRSEYLDNCDLYNNDMNGDNDSNNSNSNNSNNNPASPAMSTYSRPLSTYRRSQDLDELYNMTSSSKSQGSSDNNFMFKSNKSLDTDGLHEELLLA</sequence>
<dbReference type="InterPro" id="IPR036452">
    <property type="entry name" value="Ribo_hydro-like"/>
</dbReference>
<dbReference type="Gene3D" id="3.90.245.10">
    <property type="entry name" value="Ribonucleoside hydrolase-like"/>
    <property type="match status" value="1"/>
</dbReference>
<dbReference type="Gene3D" id="1.25.10.10">
    <property type="entry name" value="Leucine-rich Repeat Variant"/>
    <property type="match status" value="1"/>
</dbReference>
<evidence type="ECO:0000259" key="3">
    <source>
        <dbReference type="Pfam" id="PF01156"/>
    </source>
</evidence>
<evidence type="ECO:0000256" key="2">
    <source>
        <dbReference type="SAM" id="MobiDB-lite"/>
    </source>
</evidence>
<feature type="compositionally biased region" description="Basic residues" evidence="2">
    <location>
        <begin position="449"/>
        <end position="465"/>
    </location>
</feature>
<feature type="region of interest" description="Disordered" evidence="2">
    <location>
        <begin position="1214"/>
        <end position="1246"/>
    </location>
</feature>
<proteinExistence type="inferred from homology"/>
<dbReference type="Proteomes" id="UP000268350">
    <property type="component" value="Unassembled WGS sequence"/>
</dbReference>
<dbReference type="GO" id="GO:0005930">
    <property type="term" value="C:axoneme"/>
    <property type="evidence" value="ECO:0007669"/>
    <property type="project" value="TreeGrafter"/>
</dbReference>
<dbReference type="PANTHER" id="PTHR15605:SF2">
    <property type="entry name" value="KINESIN-ASSOCIATED PROTEIN 3"/>
    <property type="match status" value="1"/>
</dbReference>
<dbReference type="GO" id="GO:0016939">
    <property type="term" value="C:kinesin II complex"/>
    <property type="evidence" value="ECO:0007669"/>
    <property type="project" value="TreeGrafter"/>
</dbReference>
<dbReference type="InterPro" id="IPR016024">
    <property type="entry name" value="ARM-type_fold"/>
</dbReference>
<gene>
    <name evidence="4" type="ORF">DGUA_6G010669</name>
</gene>
<feature type="domain" description="Inosine/uridine-preferring nucleoside hydrolase" evidence="3">
    <location>
        <begin position="27"/>
        <end position="343"/>
    </location>
</feature>
<comment type="similarity">
    <text evidence="1">Belongs to the IUNH family.</text>
</comment>
<evidence type="ECO:0000313" key="4">
    <source>
        <dbReference type="EMBL" id="SPP78083.1"/>
    </source>
</evidence>
<evidence type="ECO:0000313" key="5">
    <source>
        <dbReference type="Proteomes" id="UP000268350"/>
    </source>
</evidence>
<organism evidence="4 5">
    <name type="scientific">Drosophila guanche</name>
    <name type="common">Fruit fly</name>
    <dbReference type="NCBI Taxonomy" id="7266"/>
    <lineage>
        <taxon>Eukaryota</taxon>
        <taxon>Metazoa</taxon>
        <taxon>Ecdysozoa</taxon>
        <taxon>Arthropoda</taxon>
        <taxon>Hexapoda</taxon>
        <taxon>Insecta</taxon>
        <taxon>Pterygota</taxon>
        <taxon>Neoptera</taxon>
        <taxon>Endopterygota</taxon>
        <taxon>Diptera</taxon>
        <taxon>Brachycera</taxon>
        <taxon>Muscomorpha</taxon>
        <taxon>Ephydroidea</taxon>
        <taxon>Drosophilidae</taxon>
        <taxon>Drosophila</taxon>
        <taxon>Sophophora</taxon>
    </lineage>
</organism>
<dbReference type="GO" id="GO:0019894">
    <property type="term" value="F:kinesin binding"/>
    <property type="evidence" value="ECO:0007669"/>
    <property type="project" value="InterPro"/>
</dbReference>
<feature type="compositionally biased region" description="Polar residues" evidence="2">
    <location>
        <begin position="1236"/>
        <end position="1246"/>
    </location>
</feature>
<feature type="region of interest" description="Disordered" evidence="2">
    <location>
        <begin position="1"/>
        <end position="20"/>
    </location>
</feature>
<reference evidence="5" key="1">
    <citation type="submission" date="2018-01" db="EMBL/GenBank/DDBJ databases">
        <authorList>
            <person name="Alioto T."/>
            <person name="Alioto T."/>
        </authorList>
    </citation>
    <scope>NUCLEOTIDE SEQUENCE [LARGE SCALE GENOMIC DNA]</scope>
</reference>
<accession>A0A3B0JC21</accession>
<evidence type="ECO:0000256" key="1">
    <source>
        <dbReference type="ARBA" id="ARBA00009176"/>
    </source>
</evidence>
<dbReference type="OrthoDB" id="10265679at2759"/>
<dbReference type="Pfam" id="PF05804">
    <property type="entry name" value="KAP"/>
    <property type="match status" value="1"/>
</dbReference>
<dbReference type="SUPFAM" id="SSF53590">
    <property type="entry name" value="Nucleoside hydrolase"/>
    <property type="match status" value="1"/>
</dbReference>
<feature type="compositionally biased region" description="Low complexity" evidence="2">
    <location>
        <begin position="466"/>
        <end position="478"/>
    </location>
</feature>
<dbReference type="InterPro" id="IPR001910">
    <property type="entry name" value="Inosine/uridine_hydrolase_dom"/>
</dbReference>
<dbReference type="InterPro" id="IPR008658">
    <property type="entry name" value="KAP3"/>
</dbReference>
<dbReference type="GO" id="GO:0007018">
    <property type="term" value="P:microtubule-based movement"/>
    <property type="evidence" value="ECO:0007669"/>
    <property type="project" value="TreeGrafter"/>
</dbReference>
<dbReference type="SMART" id="SM00185">
    <property type="entry name" value="ARM"/>
    <property type="match status" value="2"/>
</dbReference>
<dbReference type="STRING" id="7266.A0A3B0JC21"/>
<dbReference type="GO" id="GO:0009653">
    <property type="term" value="P:anatomical structure morphogenesis"/>
    <property type="evidence" value="ECO:0007669"/>
    <property type="project" value="UniProtKB-ARBA"/>
</dbReference>
<protein>
    <submittedName>
        <fullName evidence="4">Blast:Kinesin-associated protein 3</fullName>
    </submittedName>
</protein>
<feature type="region of interest" description="Disordered" evidence="2">
    <location>
        <begin position="714"/>
        <end position="746"/>
    </location>
</feature>
<feature type="compositionally biased region" description="Basic and acidic residues" evidence="2">
    <location>
        <begin position="660"/>
        <end position="679"/>
    </location>
</feature>
<dbReference type="GO" id="GO:0044782">
    <property type="term" value="P:cilium organization"/>
    <property type="evidence" value="ECO:0007669"/>
    <property type="project" value="TreeGrafter"/>
</dbReference>
<feature type="region of interest" description="Disordered" evidence="2">
    <location>
        <begin position="439"/>
        <end position="511"/>
    </location>
</feature>
<dbReference type="Pfam" id="PF01156">
    <property type="entry name" value="IU_nuc_hydro"/>
    <property type="match status" value="1"/>
</dbReference>
<feature type="compositionally biased region" description="Low complexity" evidence="2">
    <location>
        <begin position="1215"/>
        <end position="1235"/>
    </location>
</feature>
<dbReference type="InterPro" id="IPR011989">
    <property type="entry name" value="ARM-like"/>
</dbReference>
<dbReference type="EMBL" id="OUUW01000003">
    <property type="protein sequence ID" value="SPP78083.1"/>
    <property type="molecule type" value="Genomic_DNA"/>
</dbReference>
<dbReference type="CDD" id="cd02649">
    <property type="entry name" value="nuc_hydro_CeIAG"/>
    <property type="match status" value="1"/>
</dbReference>
<feature type="region of interest" description="Disordered" evidence="2">
    <location>
        <begin position="627"/>
        <end position="647"/>
    </location>
</feature>
<feature type="compositionally biased region" description="Gly residues" evidence="2">
    <location>
        <begin position="479"/>
        <end position="493"/>
    </location>
</feature>
<keyword evidence="5" id="KW-1185">Reference proteome</keyword>
<dbReference type="GO" id="GO:0016799">
    <property type="term" value="F:hydrolase activity, hydrolyzing N-glycosyl compounds"/>
    <property type="evidence" value="ECO:0007669"/>
    <property type="project" value="InterPro"/>
</dbReference>
<feature type="region of interest" description="Disordered" evidence="2">
    <location>
        <begin position="660"/>
        <end position="688"/>
    </location>
</feature>
<dbReference type="InterPro" id="IPR000225">
    <property type="entry name" value="Armadillo"/>
</dbReference>